<reference evidence="2 3" key="1">
    <citation type="journal article" date="2019" name="Int. J. Syst. Evol. Microbiol.">
        <title>The Global Catalogue of Microorganisms (GCM) 10K type strain sequencing project: providing services to taxonomists for standard genome sequencing and annotation.</title>
        <authorList>
            <consortium name="The Broad Institute Genomics Platform"/>
            <consortium name="The Broad Institute Genome Sequencing Center for Infectious Disease"/>
            <person name="Wu L."/>
            <person name="Ma J."/>
        </authorList>
    </citation>
    <scope>NUCLEOTIDE SEQUENCE [LARGE SCALE GENOMIC DNA]</scope>
    <source>
        <strain evidence="2 3">CGMCC 1.12563</strain>
    </source>
</reference>
<dbReference type="AlphaFoldDB" id="A0ABD6AW10"/>
<sequence length="115" mass="12091">MPGLPPSLPPEQVAGIAFALTTLVASFRLAAGPATDWVGSMHHRYGVPGRLFALVSVGVGAWAVVGTVAWGLGAFEWTPWRPLDGYTLAAVAVPLALWGTGQVLRGDRARTEVRT</sequence>
<keyword evidence="1" id="KW-1133">Transmembrane helix</keyword>
<feature type="transmembrane region" description="Helical" evidence="1">
    <location>
        <begin position="12"/>
        <end position="31"/>
    </location>
</feature>
<organism evidence="2 3">
    <name type="scientific">Halomarina rubra</name>
    <dbReference type="NCBI Taxonomy" id="2071873"/>
    <lineage>
        <taxon>Archaea</taxon>
        <taxon>Methanobacteriati</taxon>
        <taxon>Methanobacteriota</taxon>
        <taxon>Stenosarchaea group</taxon>
        <taxon>Halobacteria</taxon>
        <taxon>Halobacteriales</taxon>
        <taxon>Natronomonadaceae</taxon>
        <taxon>Halomarina</taxon>
    </lineage>
</organism>
<feature type="transmembrane region" description="Helical" evidence="1">
    <location>
        <begin position="85"/>
        <end position="104"/>
    </location>
</feature>
<evidence type="ECO:0000313" key="2">
    <source>
        <dbReference type="EMBL" id="MFD1513752.1"/>
    </source>
</evidence>
<keyword evidence="1" id="KW-0472">Membrane</keyword>
<dbReference type="RefSeq" id="WP_250873721.1">
    <property type="nucleotide sequence ID" value="NZ_JALXFV010000005.1"/>
</dbReference>
<proteinExistence type="predicted"/>
<keyword evidence="3" id="KW-1185">Reference proteome</keyword>
<gene>
    <name evidence="2" type="ORF">ACFSBT_10735</name>
</gene>
<protein>
    <submittedName>
        <fullName evidence="2">Uncharacterized protein</fullName>
    </submittedName>
</protein>
<accession>A0ABD6AW10</accession>
<evidence type="ECO:0000256" key="1">
    <source>
        <dbReference type="SAM" id="Phobius"/>
    </source>
</evidence>
<dbReference type="Proteomes" id="UP001597187">
    <property type="component" value="Unassembled WGS sequence"/>
</dbReference>
<evidence type="ECO:0000313" key="3">
    <source>
        <dbReference type="Proteomes" id="UP001597187"/>
    </source>
</evidence>
<comment type="caution">
    <text evidence="2">The sequence shown here is derived from an EMBL/GenBank/DDBJ whole genome shotgun (WGS) entry which is preliminary data.</text>
</comment>
<name>A0ABD6AW10_9EURY</name>
<dbReference type="EMBL" id="JBHUDC010000005">
    <property type="protein sequence ID" value="MFD1513752.1"/>
    <property type="molecule type" value="Genomic_DNA"/>
</dbReference>
<keyword evidence="1" id="KW-0812">Transmembrane</keyword>
<feature type="transmembrane region" description="Helical" evidence="1">
    <location>
        <begin position="51"/>
        <end position="73"/>
    </location>
</feature>